<dbReference type="Pfam" id="PF00535">
    <property type="entry name" value="Glycos_transf_2"/>
    <property type="match status" value="1"/>
</dbReference>
<dbReference type="EMBL" id="QVEQ01000012">
    <property type="protein sequence ID" value="RGB69334.1"/>
    <property type="molecule type" value="Genomic_DNA"/>
</dbReference>
<comment type="similarity">
    <text evidence="1">Belongs to the glycosyltransferase 2 family.</text>
</comment>
<feature type="domain" description="Glycosyltransferase 2-like" evidence="4">
    <location>
        <begin position="6"/>
        <end position="172"/>
    </location>
</feature>
<dbReference type="EMBL" id="NOUW01000007">
    <property type="protein sequence ID" value="PDX90431.1"/>
    <property type="molecule type" value="Genomic_DNA"/>
</dbReference>
<sequence>MASKYSVLMSVYHKEKPEYLKQAIESIQAQALLTDDFVLVCDGPLNDALDGVIFAKQQEMGTVLNVVRLAKNGGLGNALNEGIKYCKNELIARMDSDDIAYPDRCEKQLSVFDEHPEVGICSGIVEEFTTDPNTVDAKRVPPETNVEIVEFAKKRNPFNHPCVMYRKSVVKAVGSYQDFYLLEDYYLWLRMLMAGYQGYNIQEPLLHMRAGSEMYKRRAGWKYAETQMRLFRFMRGSGFIGNGQYIKSCVIRSGSALAPN</sequence>
<dbReference type="PANTHER" id="PTHR43685">
    <property type="entry name" value="GLYCOSYLTRANSFERASE"/>
    <property type="match status" value="1"/>
</dbReference>
<reference evidence="5 7" key="1">
    <citation type="journal article" date="2017" name="Front. Microbiol.">
        <title>New Insights into the Diversity of the Genus Faecalibacterium.</title>
        <authorList>
            <person name="Benevides L."/>
            <person name="Burman S."/>
            <person name="Martin R."/>
            <person name="Robert V."/>
            <person name="Thomas M."/>
            <person name="Miquel S."/>
            <person name="Chain F."/>
            <person name="Sokol H."/>
            <person name="Bermudez-Humaran L.G."/>
            <person name="Morrison M."/>
            <person name="Langella P."/>
            <person name="Azevedo V.A."/>
            <person name="Chatel J.M."/>
            <person name="Soares S."/>
        </authorList>
    </citation>
    <scope>NUCLEOTIDE SEQUENCE [LARGE SCALE GENOMIC DNA]</scope>
    <source>
        <strain evidence="5 7">AHMP21</strain>
    </source>
</reference>
<dbReference type="InterPro" id="IPR050834">
    <property type="entry name" value="Glycosyltransf_2"/>
</dbReference>
<reference evidence="6 8" key="2">
    <citation type="submission" date="2018-08" db="EMBL/GenBank/DDBJ databases">
        <title>A genome reference for cultivated species of the human gut microbiota.</title>
        <authorList>
            <person name="Zou Y."/>
            <person name="Xue W."/>
            <person name="Luo G."/>
        </authorList>
    </citation>
    <scope>NUCLEOTIDE SEQUENCE [LARGE SCALE GENOMIC DNA]</scope>
    <source>
        <strain evidence="6 8">AF36-11AT</strain>
    </source>
</reference>
<evidence type="ECO:0000256" key="1">
    <source>
        <dbReference type="ARBA" id="ARBA00006739"/>
    </source>
</evidence>
<dbReference type="InterPro" id="IPR001173">
    <property type="entry name" value="Glyco_trans_2-like"/>
</dbReference>
<dbReference type="InterPro" id="IPR029044">
    <property type="entry name" value="Nucleotide-diphossugar_trans"/>
</dbReference>
<evidence type="ECO:0000313" key="7">
    <source>
        <dbReference type="Proteomes" id="UP000220438"/>
    </source>
</evidence>
<proteinExistence type="inferred from homology"/>
<dbReference type="PANTHER" id="PTHR43685:SF5">
    <property type="entry name" value="GLYCOSYLTRANSFERASE EPSE-RELATED"/>
    <property type="match status" value="1"/>
</dbReference>
<evidence type="ECO:0000313" key="5">
    <source>
        <dbReference type="EMBL" id="PDX90431.1"/>
    </source>
</evidence>
<accession>A0A2A7BGJ4</accession>
<keyword evidence="2" id="KW-0328">Glycosyltransferase</keyword>
<dbReference type="SUPFAM" id="SSF53448">
    <property type="entry name" value="Nucleotide-diphospho-sugar transferases"/>
    <property type="match status" value="1"/>
</dbReference>
<keyword evidence="3 6" id="KW-0808">Transferase</keyword>
<dbReference type="Proteomes" id="UP000220438">
    <property type="component" value="Unassembled WGS sequence"/>
</dbReference>
<dbReference type="Gene3D" id="3.90.550.10">
    <property type="entry name" value="Spore Coat Polysaccharide Biosynthesis Protein SpsA, Chain A"/>
    <property type="match status" value="1"/>
</dbReference>
<name>A0A2A7BGJ4_9FIRM</name>
<dbReference type="GO" id="GO:0016757">
    <property type="term" value="F:glycosyltransferase activity"/>
    <property type="evidence" value="ECO:0007669"/>
    <property type="project" value="UniProtKB-KW"/>
</dbReference>
<organism evidence="5 7">
    <name type="scientific">Faecalibacterium prausnitzii</name>
    <dbReference type="NCBI Taxonomy" id="853"/>
    <lineage>
        <taxon>Bacteria</taxon>
        <taxon>Bacillati</taxon>
        <taxon>Bacillota</taxon>
        <taxon>Clostridia</taxon>
        <taxon>Eubacteriales</taxon>
        <taxon>Oscillospiraceae</taxon>
        <taxon>Faecalibacterium</taxon>
    </lineage>
</organism>
<evidence type="ECO:0000256" key="2">
    <source>
        <dbReference type="ARBA" id="ARBA00022676"/>
    </source>
</evidence>
<protein>
    <submittedName>
        <fullName evidence="5">Amylovoran biosynthesis protein AmsE</fullName>
    </submittedName>
    <submittedName>
        <fullName evidence="6">Glycosyltransferase</fullName>
    </submittedName>
</protein>
<dbReference type="Proteomes" id="UP000261140">
    <property type="component" value="Unassembled WGS sequence"/>
</dbReference>
<comment type="caution">
    <text evidence="5">The sequence shown here is derived from an EMBL/GenBank/DDBJ whole genome shotgun (WGS) entry which is preliminary data.</text>
</comment>
<dbReference type="AlphaFoldDB" id="A0A2A7BGJ4"/>
<evidence type="ECO:0000313" key="6">
    <source>
        <dbReference type="EMBL" id="RGB69334.1"/>
    </source>
</evidence>
<evidence type="ECO:0000256" key="3">
    <source>
        <dbReference type="ARBA" id="ARBA00022679"/>
    </source>
</evidence>
<evidence type="ECO:0000313" key="8">
    <source>
        <dbReference type="Proteomes" id="UP000261140"/>
    </source>
</evidence>
<evidence type="ECO:0000259" key="4">
    <source>
        <dbReference type="Pfam" id="PF00535"/>
    </source>
</evidence>
<gene>
    <name evidence="5" type="ORF">CHR61_02035</name>
    <name evidence="6" type="ORF">DWZ89_11405</name>
</gene>